<feature type="region of interest" description="Disordered" evidence="11">
    <location>
        <begin position="143"/>
        <end position="173"/>
    </location>
</feature>
<proteinExistence type="inferred from homology"/>
<keyword evidence="3" id="KW-0813">Transport</keyword>
<keyword evidence="10 12" id="KW-0472">Membrane</keyword>
<protein>
    <submittedName>
        <fullName evidence="13">Mitochondrial protein translocase</fullName>
    </submittedName>
</protein>
<evidence type="ECO:0000256" key="12">
    <source>
        <dbReference type="SAM" id="Phobius"/>
    </source>
</evidence>
<accession>A0ABR1FYQ6</accession>
<dbReference type="Proteomes" id="UP001363151">
    <property type="component" value="Unassembled WGS sequence"/>
</dbReference>
<keyword evidence="5" id="KW-0999">Mitochondrion inner membrane</keyword>
<dbReference type="Pfam" id="PF02466">
    <property type="entry name" value="Tim17"/>
    <property type="match status" value="1"/>
</dbReference>
<reference evidence="13 14" key="1">
    <citation type="submission" date="2024-03" db="EMBL/GenBank/DDBJ databases">
        <title>Aureococcus anophagefferens CCMP1851 and Kratosvirus quantuckense: Draft genome of a second virus-susceptible host strain in the model system.</title>
        <authorList>
            <person name="Chase E."/>
            <person name="Truchon A.R."/>
            <person name="Schepens W."/>
            <person name="Wilhelm S.W."/>
        </authorList>
    </citation>
    <scope>NUCLEOTIDE SEQUENCE [LARGE SCALE GENOMIC DNA]</scope>
    <source>
        <strain evidence="13 14">CCMP1851</strain>
    </source>
</reference>
<evidence type="ECO:0000256" key="6">
    <source>
        <dbReference type="ARBA" id="ARBA00022927"/>
    </source>
</evidence>
<keyword evidence="6" id="KW-0653">Protein transport</keyword>
<gene>
    <name evidence="13" type="primary">TIMM17A</name>
    <name evidence="13" type="ORF">SO694_00059129</name>
</gene>
<keyword evidence="4 12" id="KW-0812">Transmembrane</keyword>
<dbReference type="PANTHER" id="PTHR10485:SF0">
    <property type="entry name" value="AT05822P-RELATED"/>
    <property type="match status" value="1"/>
</dbReference>
<organism evidence="13 14">
    <name type="scientific">Aureococcus anophagefferens</name>
    <name type="common">Harmful bloom alga</name>
    <dbReference type="NCBI Taxonomy" id="44056"/>
    <lineage>
        <taxon>Eukaryota</taxon>
        <taxon>Sar</taxon>
        <taxon>Stramenopiles</taxon>
        <taxon>Ochrophyta</taxon>
        <taxon>Pelagophyceae</taxon>
        <taxon>Pelagomonadales</taxon>
        <taxon>Pelagomonadaceae</taxon>
        <taxon>Aureococcus</taxon>
    </lineage>
</organism>
<name>A0ABR1FYQ6_AURAN</name>
<evidence type="ECO:0000313" key="13">
    <source>
        <dbReference type="EMBL" id="KAK7241394.1"/>
    </source>
</evidence>
<dbReference type="EMBL" id="JBBJCI010000202">
    <property type="protein sequence ID" value="KAK7241394.1"/>
    <property type="molecule type" value="Genomic_DNA"/>
</dbReference>
<keyword evidence="7 12" id="KW-1133">Transmembrane helix</keyword>
<evidence type="ECO:0000313" key="14">
    <source>
        <dbReference type="Proteomes" id="UP001363151"/>
    </source>
</evidence>
<keyword evidence="9" id="KW-0496">Mitochondrion</keyword>
<feature type="transmembrane region" description="Helical" evidence="12">
    <location>
        <begin position="114"/>
        <end position="133"/>
    </location>
</feature>
<comment type="caution">
    <text evidence="13">The sequence shown here is derived from an EMBL/GenBank/DDBJ whole genome shotgun (WGS) entry which is preliminary data.</text>
</comment>
<sequence length="173" mass="17734">MGDFSGREPCPYRILDDIGGAYAMGAVGGSIWHFVKGWRNAPKNQGFSGAIEQVKVRAPVVGGNFAVWGGLFACFDCSLVAVRHKEDPWNSILAGAATGGVLAARAGPKAAGKNALVGGVLLALIEGLGILITKMMAPPLASKDDLKHSADPTAPPTAPGLAPPVAFPQGFSQ</sequence>
<evidence type="ECO:0000256" key="10">
    <source>
        <dbReference type="ARBA" id="ARBA00023136"/>
    </source>
</evidence>
<evidence type="ECO:0000256" key="4">
    <source>
        <dbReference type="ARBA" id="ARBA00022692"/>
    </source>
</evidence>
<evidence type="ECO:0000256" key="11">
    <source>
        <dbReference type="SAM" id="MobiDB-lite"/>
    </source>
</evidence>
<evidence type="ECO:0000256" key="2">
    <source>
        <dbReference type="ARBA" id="ARBA00008444"/>
    </source>
</evidence>
<comment type="similarity">
    <text evidence="2">Belongs to the Tim17/Tim22/Tim23 family.</text>
</comment>
<evidence type="ECO:0000256" key="5">
    <source>
        <dbReference type="ARBA" id="ARBA00022792"/>
    </source>
</evidence>
<evidence type="ECO:0000256" key="7">
    <source>
        <dbReference type="ARBA" id="ARBA00022989"/>
    </source>
</evidence>
<evidence type="ECO:0000256" key="9">
    <source>
        <dbReference type="ARBA" id="ARBA00023128"/>
    </source>
</evidence>
<dbReference type="PANTHER" id="PTHR10485">
    <property type="entry name" value="MITOCHONDRIAL IMPORT INNER MEMBRANE TRANSLOCASE SUBUNIT TIM-17"/>
    <property type="match status" value="1"/>
</dbReference>
<feature type="compositionally biased region" description="Pro residues" evidence="11">
    <location>
        <begin position="153"/>
        <end position="166"/>
    </location>
</feature>
<evidence type="ECO:0000256" key="3">
    <source>
        <dbReference type="ARBA" id="ARBA00022448"/>
    </source>
</evidence>
<comment type="subcellular location">
    <subcellularLocation>
        <location evidence="1">Mitochondrion inner membrane</location>
        <topology evidence="1">Multi-pass membrane protein</topology>
    </subcellularLocation>
</comment>
<keyword evidence="14" id="KW-1185">Reference proteome</keyword>
<evidence type="ECO:0000256" key="8">
    <source>
        <dbReference type="ARBA" id="ARBA00023010"/>
    </source>
</evidence>
<keyword evidence="8" id="KW-0811">Translocation</keyword>
<evidence type="ECO:0000256" key="1">
    <source>
        <dbReference type="ARBA" id="ARBA00004448"/>
    </source>
</evidence>